<feature type="compositionally biased region" description="Gly residues" evidence="1">
    <location>
        <begin position="35"/>
        <end position="73"/>
    </location>
</feature>
<sequence>MFLSGVLSHPVNSQPGLEALNSEPEPLSIREGRQRWGGGGGGRYHGGGYYGGGGGGGGGGGNGGHRGHYGYGK</sequence>
<dbReference type="Proteomes" id="UP000708208">
    <property type="component" value="Unassembled WGS sequence"/>
</dbReference>
<gene>
    <name evidence="2" type="ORF">AFUS01_LOCUS27015</name>
</gene>
<reference evidence="2" key="1">
    <citation type="submission" date="2021-06" db="EMBL/GenBank/DDBJ databases">
        <authorList>
            <person name="Hodson N. C."/>
            <person name="Mongue J. A."/>
            <person name="Jaron S. K."/>
        </authorList>
    </citation>
    <scope>NUCLEOTIDE SEQUENCE</scope>
</reference>
<comment type="caution">
    <text evidence="2">The sequence shown here is derived from an EMBL/GenBank/DDBJ whole genome shotgun (WGS) entry which is preliminary data.</text>
</comment>
<keyword evidence="3" id="KW-1185">Reference proteome</keyword>
<protein>
    <submittedName>
        <fullName evidence="2">Uncharacterized protein</fullName>
    </submittedName>
</protein>
<evidence type="ECO:0000313" key="3">
    <source>
        <dbReference type="Proteomes" id="UP000708208"/>
    </source>
</evidence>
<evidence type="ECO:0000256" key="1">
    <source>
        <dbReference type="SAM" id="MobiDB-lite"/>
    </source>
</evidence>
<accession>A0A8J2KNP7</accession>
<dbReference type="AlphaFoldDB" id="A0A8J2KNP7"/>
<name>A0A8J2KNP7_9HEXA</name>
<organism evidence="2 3">
    <name type="scientific">Allacma fusca</name>
    <dbReference type="NCBI Taxonomy" id="39272"/>
    <lineage>
        <taxon>Eukaryota</taxon>
        <taxon>Metazoa</taxon>
        <taxon>Ecdysozoa</taxon>
        <taxon>Arthropoda</taxon>
        <taxon>Hexapoda</taxon>
        <taxon>Collembola</taxon>
        <taxon>Symphypleona</taxon>
        <taxon>Sminthuridae</taxon>
        <taxon>Allacma</taxon>
    </lineage>
</organism>
<dbReference type="EMBL" id="CAJVCH010368910">
    <property type="protein sequence ID" value="CAG7816392.1"/>
    <property type="molecule type" value="Genomic_DNA"/>
</dbReference>
<proteinExistence type="predicted"/>
<evidence type="ECO:0000313" key="2">
    <source>
        <dbReference type="EMBL" id="CAG7816392.1"/>
    </source>
</evidence>
<feature type="region of interest" description="Disordered" evidence="1">
    <location>
        <begin position="1"/>
        <end position="73"/>
    </location>
</feature>